<name>A0A0N0C4B7_9BACL</name>
<accession>A0A0N0C4B7</accession>
<dbReference type="RefSeq" id="WP_053781783.1">
    <property type="nucleotide sequence ID" value="NZ_LITU01000060.1"/>
</dbReference>
<reference evidence="1 2" key="1">
    <citation type="submission" date="2015-08" db="EMBL/GenBank/DDBJ databases">
        <title>Draft genome sequence of cellulolytic and xylanolytic Paenibacillus sp. A59, isolated from a decaying forest soil from Patagonia, Argentina.</title>
        <authorList>
            <person name="Ghio S."/>
            <person name="Caceres A.M."/>
            <person name="Talia P."/>
            <person name="Grasso D."/>
            <person name="Campos E."/>
        </authorList>
    </citation>
    <scope>NUCLEOTIDE SEQUENCE [LARGE SCALE GENOMIC DNA]</scope>
    <source>
        <strain evidence="1 2">A59</strain>
    </source>
</reference>
<sequence>MIFEMTTQVRVSNIEEGQKWYETLLNRKPDFIPHEGFAEWELIPGCWLQVAEGIPTEGNGPLRLGTTNIEAQRDRLVELIEIDDFEIYSRPEVPVKWGTFTDPWGNRLGFFEYLDKSEERERIKMIIGTKEI</sequence>
<organism evidence="1 2">
    <name type="scientific">Paenibacillus xylanivorans</name>
    <dbReference type="NCBI Taxonomy" id="1705561"/>
    <lineage>
        <taxon>Bacteria</taxon>
        <taxon>Bacillati</taxon>
        <taxon>Bacillota</taxon>
        <taxon>Bacilli</taxon>
        <taxon>Bacillales</taxon>
        <taxon>Paenibacillaceae</taxon>
        <taxon>Paenibacillus</taxon>
    </lineage>
</organism>
<keyword evidence="1" id="KW-0503">Monooxygenase</keyword>
<keyword evidence="2" id="KW-1185">Reference proteome</keyword>
<dbReference type="AlphaFoldDB" id="A0A0N0C4B7"/>
<dbReference type="GO" id="GO:0004497">
    <property type="term" value="F:monooxygenase activity"/>
    <property type="evidence" value="ECO:0007669"/>
    <property type="project" value="UniProtKB-KW"/>
</dbReference>
<dbReference type="PATRIC" id="fig|1705561.3.peg.3311"/>
<keyword evidence="1" id="KW-0560">Oxidoreductase</keyword>
<dbReference type="OrthoDB" id="2453533at2"/>
<proteinExistence type="predicted"/>
<dbReference type="SUPFAM" id="SSF54593">
    <property type="entry name" value="Glyoxalase/Bleomycin resistance protein/Dihydroxybiphenyl dioxygenase"/>
    <property type="match status" value="1"/>
</dbReference>
<evidence type="ECO:0000313" key="2">
    <source>
        <dbReference type="Proteomes" id="UP000037688"/>
    </source>
</evidence>
<comment type="caution">
    <text evidence="1">The sequence shown here is derived from an EMBL/GenBank/DDBJ whole genome shotgun (WGS) entry which is preliminary data.</text>
</comment>
<dbReference type="CDD" id="cd06587">
    <property type="entry name" value="VOC"/>
    <property type="match status" value="1"/>
</dbReference>
<protein>
    <submittedName>
        <fullName evidence="1">Ornithine monooxygenase</fullName>
    </submittedName>
</protein>
<dbReference type="InterPro" id="IPR029068">
    <property type="entry name" value="Glyas_Bleomycin-R_OHBP_Dase"/>
</dbReference>
<dbReference type="Gene3D" id="3.10.180.10">
    <property type="entry name" value="2,3-Dihydroxybiphenyl 1,2-Dioxygenase, domain 1"/>
    <property type="match status" value="1"/>
</dbReference>
<dbReference type="EMBL" id="LITU01000060">
    <property type="protein sequence ID" value="KOY15571.1"/>
    <property type="molecule type" value="Genomic_DNA"/>
</dbReference>
<evidence type="ECO:0000313" key="1">
    <source>
        <dbReference type="EMBL" id="KOY15571.1"/>
    </source>
</evidence>
<gene>
    <name evidence="1" type="ORF">AMS66_16205</name>
</gene>
<dbReference type="Proteomes" id="UP000037688">
    <property type="component" value="Unassembled WGS sequence"/>
</dbReference>